<evidence type="ECO:0000259" key="10">
    <source>
        <dbReference type="Pfam" id="PF18293"/>
    </source>
</evidence>
<feature type="region of interest" description="Disordered" evidence="8">
    <location>
        <begin position="504"/>
        <end position="663"/>
    </location>
</feature>
<organism evidence="11 12">
    <name type="scientific">Gadus morhua</name>
    <name type="common">Atlantic cod</name>
    <dbReference type="NCBI Taxonomy" id="8049"/>
    <lineage>
        <taxon>Eukaryota</taxon>
        <taxon>Metazoa</taxon>
        <taxon>Chordata</taxon>
        <taxon>Craniata</taxon>
        <taxon>Vertebrata</taxon>
        <taxon>Euteleostomi</taxon>
        <taxon>Actinopterygii</taxon>
        <taxon>Neopterygii</taxon>
        <taxon>Teleostei</taxon>
        <taxon>Neoteleostei</taxon>
        <taxon>Acanthomorphata</taxon>
        <taxon>Zeiogadaria</taxon>
        <taxon>Gadariae</taxon>
        <taxon>Gadiformes</taxon>
        <taxon>Gadoidei</taxon>
        <taxon>Gadidae</taxon>
        <taxon>Gadus</taxon>
    </lineage>
</organism>
<evidence type="ECO:0000256" key="4">
    <source>
        <dbReference type="ARBA" id="ARBA00022782"/>
    </source>
</evidence>
<dbReference type="Pfam" id="PF12287">
    <property type="entry name" value="Caprin-1_C"/>
    <property type="match status" value="1"/>
</dbReference>
<feature type="compositionally biased region" description="Polar residues" evidence="8">
    <location>
        <begin position="631"/>
        <end position="643"/>
    </location>
</feature>
<reference evidence="11" key="1">
    <citation type="submission" date="2025-08" db="UniProtKB">
        <authorList>
            <consortium name="Ensembl"/>
        </authorList>
    </citation>
    <scope>IDENTIFICATION</scope>
</reference>
<feature type="compositionally biased region" description="Polar residues" evidence="8">
    <location>
        <begin position="609"/>
        <end position="624"/>
    </location>
</feature>
<feature type="coiled-coil region" evidence="7">
    <location>
        <begin position="107"/>
        <end position="136"/>
    </location>
</feature>
<evidence type="ECO:0000259" key="9">
    <source>
        <dbReference type="Pfam" id="PF12287"/>
    </source>
</evidence>
<protein>
    <submittedName>
        <fullName evidence="11">Cell cycle associated protein 1b</fullName>
    </submittedName>
</protein>
<keyword evidence="3" id="KW-0963">Cytoplasm</keyword>
<feature type="compositionally biased region" description="Low complexity" evidence="8">
    <location>
        <begin position="543"/>
        <end position="561"/>
    </location>
</feature>
<keyword evidence="4" id="KW-0221">Differentiation</keyword>
<keyword evidence="6" id="KW-0652">Protein synthesis inhibitor</keyword>
<dbReference type="Proteomes" id="UP000694546">
    <property type="component" value="Chromosome 9"/>
</dbReference>
<gene>
    <name evidence="11" type="primary">caprin1b</name>
</gene>
<evidence type="ECO:0000256" key="7">
    <source>
        <dbReference type="SAM" id="Coils"/>
    </source>
</evidence>
<evidence type="ECO:0000256" key="2">
    <source>
        <dbReference type="ARBA" id="ARBA00007950"/>
    </source>
</evidence>
<accession>A0A8C5APW9</accession>
<feature type="region of interest" description="Disordered" evidence="8">
    <location>
        <begin position="244"/>
        <end position="336"/>
    </location>
</feature>
<dbReference type="InterPro" id="IPR022070">
    <property type="entry name" value="Caprin-1_C"/>
</dbReference>
<feature type="compositionally biased region" description="Acidic residues" evidence="8">
    <location>
        <begin position="252"/>
        <end position="266"/>
    </location>
</feature>
<dbReference type="AlphaFoldDB" id="A0A8C5APW9"/>
<proteinExistence type="inferred from homology"/>
<dbReference type="GO" id="GO:0017148">
    <property type="term" value="P:negative regulation of translation"/>
    <property type="evidence" value="ECO:0007669"/>
    <property type="project" value="UniProtKB-KW"/>
</dbReference>
<feature type="compositionally biased region" description="Low complexity" evidence="8">
    <location>
        <begin position="651"/>
        <end position="663"/>
    </location>
</feature>
<keyword evidence="7" id="KW-0175">Coiled coil</keyword>
<feature type="compositionally biased region" description="Polar residues" evidence="8">
    <location>
        <begin position="446"/>
        <end position="462"/>
    </location>
</feature>
<name>A0A8C5APW9_GADMO</name>
<feature type="domain" description="Cytoplasmic activation/proliferation-associated protein-1 C term" evidence="9">
    <location>
        <begin position="343"/>
        <end position="652"/>
    </location>
</feature>
<comment type="similarity">
    <text evidence="2">Belongs to the caprin family.</text>
</comment>
<dbReference type="GeneTree" id="ENSGT00940000153438"/>
<feature type="coiled-coil region" evidence="7">
    <location>
        <begin position="44"/>
        <end position="71"/>
    </location>
</feature>
<sequence length="663" mass="72988">MPSAMIGNRTVQAASPDVGSAPASLGQISLAGQSEVLKQVLCVIEKKVRNMEKKKGKLDDYEAKKNKGERLNQDQLDALTKYQEIVNNLEFARELQKGFVTLGQDIQKAVKKTVRREQLQREEVEQKRLKNVLELQYLLDRLGDDSVRQELRQGVGGSPLLTDADLSALDEFYKLVGPDRDQNVRLADQYEDASTHLWDLMEGRDKAVVGTTYKALKESLDQVLQSGYFDKAPAHQNGVCEVRELPPTQQQQEEEEEEDEEEEEEVPAGAVVEPSEFVNRQFIPEGTYRNNDKEQAGEWAAETEQQQAVQPPPSALPLESCPNQGSPAPASPPSDPLVRKQVVQDLMEQMQGTYNFMQDSMLEFEGPPLDPAIVSAQPMKPPQIVDMPQMVLRTESRLSAPNAVPVPSEPTQVHHALICLNTPHAQEPRPSTESLETLQTPLSLSEQASTALSPASQTQAFQPVSKAPHSSGINVNAAPFQSMQTVFNLNAPIPPASETEALNQASQYQNSYSQGFSSQAPLSAEASEMQSEQLQSEVGAFHSQDQSGGQQQQQASQQGAGFNRQGQSFYNSRGMARGGPRNARGMMNGYRGSSNGFRGGYNDNYRTPFPNTANSGYGQTQFNTPRDYPNGNYQRDGYQQNYKRGTGQGPRGAPRGGAQALRS</sequence>
<evidence type="ECO:0000256" key="3">
    <source>
        <dbReference type="ARBA" id="ARBA00022490"/>
    </source>
</evidence>
<dbReference type="PANTHER" id="PTHR22922">
    <property type="entry name" value="GPI-ANCHORED PROTEIN P137"/>
    <property type="match status" value="1"/>
</dbReference>
<dbReference type="InterPro" id="IPR041637">
    <property type="entry name" value="Caprin-1_dimer"/>
</dbReference>
<feature type="domain" description="Caprin-1 dimerization" evidence="10">
    <location>
        <begin position="115"/>
        <end position="230"/>
    </location>
</feature>
<comment type="subcellular location">
    <subcellularLocation>
        <location evidence="1">Cytoplasm</location>
    </subcellularLocation>
</comment>
<reference evidence="11" key="2">
    <citation type="submission" date="2025-09" db="UniProtKB">
        <authorList>
            <consortium name="Ensembl"/>
        </authorList>
    </citation>
    <scope>IDENTIFICATION</scope>
</reference>
<dbReference type="InterPro" id="IPR028816">
    <property type="entry name" value="Caprin"/>
</dbReference>
<feature type="compositionally biased region" description="Low complexity" evidence="8">
    <location>
        <begin position="504"/>
        <end position="514"/>
    </location>
</feature>
<dbReference type="PANTHER" id="PTHR22922:SF3">
    <property type="entry name" value="CAPRIN-1"/>
    <property type="match status" value="1"/>
</dbReference>
<evidence type="ECO:0000256" key="8">
    <source>
        <dbReference type="SAM" id="MobiDB-lite"/>
    </source>
</evidence>
<evidence type="ECO:0000256" key="6">
    <source>
        <dbReference type="ARBA" id="ARBA00023193"/>
    </source>
</evidence>
<evidence type="ECO:0000256" key="1">
    <source>
        <dbReference type="ARBA" id="ARBA00004496"/>
    </source>
</evidence>
<dbReference type="GO" id="GO:0030154">
    <property type="term" value="P:cell differentiation"/>
    <property type="evidence" value="ECO:0007669"/>
    <property type="project" value="UniProtKB-KW"/>
</dbReference>
<evidence type="ECO:0000256" key="5">
    <source>
        <dbReference type="ARBA" id="ARBA00022884"/>
    </source>
</evidence>
<dbReference type="Pfam" id="PF18293">
    <property type="entry name" value="Caprin-1_dimer"/>
    <property type="match status" value="1"/>
</dbReference>
<keyword evidence="12" id="KW-1185">Reference proteome</keyword>
<evidence type="ECO:0000313" key="11">
    <source>
        <dbReference type="Ensembl" id="ENSGMOP00000035370.1"/>
    </source>
</evidence>
<evidence type="ECO:0000313" key="12">
    <source>
        <dbReference type="Proteomes" id="UP000694546"/>
    </source>
</evidence>
<dbReference type="Ensembl" id="ENSGMOT00000074155.1">
    <property type="protein sequence ID" value="ENSGMOP00000035370.1"/>
    <property type="gene ID" value="ENSGMOG00000002853.2"/>
</dbReference>
<feature type="region of interest" description="Disordered" evidence="8">
    <location>
        <begin position="446"/>
        <end position="470"/>
    </location>
</feature>
<dbReference type="GO" id="GO:0003723">
    <property type="term" value="F:RNA binding"/>
    <property type="evidence" value="ECO:0007669"/>
    <property type="project" value="UniProtKB-KW"/>
</dbReference>
<keyword evidence="5" id="KW-0694">RNA-binding</keyword>
<dbReference type="GO" id="GO:0005737">
    <property type="term" value="C:cytoplasm"/>
    <property type="evidence" value="ECO:0007669"/>
    <property type="project" value="UniProtKB-SubCell"/>
</dbReference>